<gene>
    <name evidence="2" type="ORF">ACFOOQ_19360</name>
</gene>
<dbReference type="Proteomes" id="UP001595711">
    <property type="component" value="Unassembled WGS sequence"/>
</dbReference>
<protein>
    <submittedName>
        <fullName evidence="2">Uncharacterized protein</fullName>
    </submittedName>
</protein>
<evidence type="ECO:0000313" key="3">
    <source>
        <dbReference type="Proteomes" id="UP001595711"/>
    </source>
</evidence>
<dbReference type="EMBL" id="JBHRYJ010000005">
    <property type="protein sequence ID" value="MFC3677719.1"/>
    <property type="molecule type" value="Genomic_DNA"/>
</dbReference>
<name>A0ABV7VKL2_9PROT</name>
<keyword evidence="1" id="KW-0472">Membrane</keyword>
<proteinExistence type="predicted"/>
<evidence type="ECO:0000256" key="1">
    <source>
        <dbReference type="SAM" id="Phobius"/>
    </source>
</evidence>
<keyword evidence="3" id="KW-1185">Reference proteome</keyword>
<accession>A0ABV7VKL2</accession>
<keyword evidence="1" id="KW-0812">Transmembrane</keyword>
<feature type="transmembrane region" description="Helical" evidence="1">
    <location>
        <begin position="47"/>
        <end position="70"/>
    </location>
</feature>
<organism evidence="2 3">
    <name type="scientific">Ferrovibrio xuzhouensis</name>
    <dbReference type="NCBI Taxonomy" id="1576914"/>
    <lineage>
        <taxon>Bacteria</taxon>
        <taxon>Pseudomonadati</taxon>
        <taxon>Pseudomonadota</taxon>
        <taxon>Alphaproteobacteria</taxon>
        <taxon>Rhodospirillales</taxon>
        <taxon>Rhodospirillaceae</taxon>
        <taxon>Ferrovibrio</taxon>
    </lineage>
</organism>
<comment type="caution">
    <text evidence="2">The sequence shown here is derived from an EMBL/GenBank/DDBJ whole genome shotgun (WGS) entry which is preliminary data.</text>
</comment>
<evidence type="ECO:0000313" key="2">
    <source>
        <dbReference type="EMBL" id="MFC3677719.1"/>
    </source>
</evidence>
<keyword evidence="1" id="KW-1133">Transmembrane helix</keyword>
<feature type="transmembrane region" description="Helical" evidence="1">
    <location>
        <begin position="12"/>
        <end position="35"/>
    </location>
</feature>
<sequence>MESYTADIVFWAALFGMAVLSYFLDMLCCRLLALFRLSDGARRMIRILFGVMLAAMSLMVAFYISTFVILRL</sequence>
<reference evidence="3" key="1">
    <citation type="journal article" date="2019" name="Int. J. Syst. Evol. Microbiol.">
        <title>The Global Catalogue of Microorganisms (GCM) 10K type strain sequencing project: providing services to taxonomists for standard genome sequencing and annotation.</title>
        <authorList>
            <consortium name="The Broad Institute Genomics Platform"/>
            <consortium name="The Broad Institute Genome Sequencing Center for Infectious Disease"/>
            <person name="Wu L."/>
            <person name="Ma J."/>
        </authorList>
    </citation>
    <scope>NUCLEOTIDE SEQUENCE [LARGE SCALE GENOMIC DNA]</scope>
    <source>
        <strain evidence="3">KCTC 42182</strain>
    </source>
</reference>
<dbReference type="RefSeq" id="WP_379729308.1">
    <property type="nucleotide sequence ID" value="NZ_JBHRYJ010000005.1"/>
</dbReference>